<dbReference type="GO" id="GO:0031177">
    <property type="term" value="F:phosphopantetheine binding"/>
    <property type="evidence" value="ECO:0007669"/>
    <property type="project" value="TreeGrafter"/>
</dbReference>
<dbReference type="Pfam" id="PF00668">
    <property type="entry name" value="Condensation"/>
    <property type="match status" value="1"/>
</dbReference>
<keyword evidence="3" id="KW-1185">Reference proteome</keyword>
<dbReference type="GO" id="GO:0008610">
    <property type="term" value="P:lipid biosynthetic process"/>
    <property type="evidence" value="ECO:0007669"/>
    <property type="project" value="UniProtKB-ARBA"/>
</dbReference>
<dbReference type="InterPro" id="IPR023213">
    <property type="entry name" value="CAT-like_dom_sf"/>
</dbReference>
<sequence>MSVTESTAGSVHRFPLSLQQEFLSLVDHGDGMGPFGPMYTIVGGWRLLGELDVNALQGALDDLVARHEALRTRIVVNDGDLHQAVFLPSSADLVIRDIPDAADRERAAEEFLNDVEAEEFPFDEMPRVRLILGRFDDRDAVLVLVAHHTAVDGWSAQLVIRDLTEFYGARRDQRAPDLPEVRQLHEYVAWQRENANGPAVVAARKFWREYLDGARMVAIPTDLPRAEERSFVTGWHRFLLEAEFRTSAEELAAETKSTVFMVLLAAYLVYLREKTGETDLVVPTFTPGRTPAWIQNTVSSFYNFVPLRFDIAECVGIREVIAQVRASCLRAYAHELPFMQIIEEAPNLMDEVSKPDSASCVFQVVQSPFMMSDEQVVGDLRITAMRRRVLSAPVGSQLPDGALWALELHHDGDIVGKIGYTADLFVEDTIASWVTELRRVLADVLVGVRQS</sequence>
<dbReference type="Gene3D" id="3.30.559.30">
    <property type="entry name" value="Nonribosomal peptide synthetase, condensation domain"/>
    <property type="match status" value="1"/>
</dbReference>
<feature type="domain" description="Condensation" evidence="1">
    <location>
        <begin position="46"/>
        <end position="445"/>
    </location>
</feature>
<dbReference type="RefSeq" id="WP_051972469.1">
    <property type="nucleotide sequence ID" value="NZ_CP008953.1"/>
</dbReference>
<reference evidence="2 3" key="1">
    <citation type="journal article" date="2014" name="J. Biotechnol.">
        <title>Complete genome sequence of the actinobacterium Amycolatopsis japonica MG417-CF17(T) (=DSM 44213T) producing (S,S)-N,N'-ethylenediaminedisuccinic acid.</title>
        <authorList>
            <person name="Stegmann E."/>
            <person name="Albersmeier A."/>
            <person name="Spohn M."/>
            <person name="Gert H."/>
            <person name="Weber T."/>
            <person name="Wohlleben W."/>
            <person name="Kalinowski J."/>
            <person name="Ruckert C."/>
        </authorList>
    </citation>
    <scope>NUCLEOTIDE SEQUENCE [LARGE SCALE GENOMIC DNA]</scope>
    <source>
        <strain evidence="3">MG417-CF17 (DSM 44213)</strain>
    </source>
</reference>
<evidence type="ECO:0000313" key="2">
    <source>
        <dbReference type="EMBL" id="AIG76114.1"/>
    </source>
</evidence>
<dbReference type="GO" id="GO:0003824">
    <property type="term" value="F:catalytic activity"/>
    <property type="evidence" value="ECO:0007669"/>
    <property type="project" value="InterPro"/>
</dbReference>
<dbReference type="GO" id="GO:0005737">
    <property type="term" value="C:cytoplasm"/>
    <property type="evidence" value="ECO:0007669"/>
    <property type="project" value="TreeGrafter"/>
</dbReference>
<protein>
    <recommendedName>
        <fullName evidence="1">Condensation domain-containing protein</fullName>
    </recommendedName>
</protein>
<dbReference type="HOGENOM" id="CLU_000022_2_9_11"/>
<gene>
    <name evidence="2" type="ORF">AJAP_16205</name>
</gene>
<organism evidence="2 3">
    <name type="scientific">Amycolatopsis japonica</name>
    <dbReference type="NCBI Taxonomy" id="208439"/>
    <lineage>
        <taxon>Bacteria</taxon>
        <taxon>Bacillati</taxon>
        <taxon>Actinomycetota</taxon>
        <taxon>Actinomycetes</taxon>
        <taxon>Pseudonocardiales</taxon>
        <taxon>Pseudonocardiaceae</taxon>
        <taxon>Amycolatopsis</taxon>
        <taxon>Amycolatopsis japonica group</taxon>
    </lineage>
</organism>
<dbReference type="EMBL" id="CP008953">
    <property type="protein sequence ID" value="AIG76114.1"/>
    <property type="molecule type" value="Genomic_DNA"/>
</dbReference>
<dbReference type="PANTHER" id="PTHR45527">
    <property type="entry name" value="NONRIBOSOMAL PEPTIDE SYNTHETASE"/>
    <property type="match status" value="1"/>
</dbReference>
<dbReference type="STRING" id="208439.AJAP_16205"/>
<dbReference type="InterPro" id="IPR001242">
    <property type="entry name" value="Condensation_dom"/>
</dbReference>
<evidence type="ECO:0000259" key="1">
    <source>
        <dbReference type="Pfam" id="PF00668"/>
    </source>
</evidence>
<proteinExistence type="predicted"/>
<dbReference type="GO" id="GO:0044550">
    <property type="term" value="P:secondary metabolite biosynthetic process"/>
    <property type="evidence" value="ECO:0007669"/>
    <property type="project" value="TreeGrafter"/>
</dbReference>
<name>A0A075UUJ5_9PSEU</name>
<dbReference type="GO" id="GO:0043041">
    <property type="term" value="P:amino acid activation for nonribosomal peptide biosynthetic process"/>
    <property type="evidence" value="ECO:0007669"/>
    <property type="project" value="TreeGrafter"/>
</dbReference>
<dbReference type="SUPFAM" id="SSF52777">
    <property type="entry name" value="CoA-dependent acyltransferases"/>
    <property type="match status" value="2"/>
</dbReference>
<evidence type="ECO:0000313" key="3">
    <source>
        <dbReference type="Proteomes" id="UP000028492"/>
    </source>
</evidence>
<dbReference type="KEGG" id="aja:AJAP_16205"/>
<dbReference type="eggNOG" id="COG1020">
    <property type="taxonomic scope" value="Bacteria"/>
</dbReference>
<dbReference type="PANTHER" id="PTHR45527:SF1">
    <property type="entry name" value="FATTY ACID SYNTHASE"/>
    <property type="match status" value="1"/>
</dbReference>
<dbReference type="Proteomes" id="UP000028492">
    <property type="component" value="Chromosome"/>
</dbReference>
<dbReference type="Gene3D" id="3.30.559.10">
    <property type="entry name" value="Chloramphenicol acetyltransferase-like domain"/>
    <property type="match status" value="1"/>
</dbReference>
<dbReference type="AlphaFoldDB" id="A0A075UUJ5"/>
<accession>A0A075UUJ5</accession>